<accession>A0AAE8YBI9</accession>
<evidence type="ECO:0000313" key="1">
    <source>
        <dbReference type="EMBL" id="UDL15914.1"/>
    </source>
</evidence>
<sequence length="101" mass="11902">MTTSNLFVGEIVGNLGKKARNKKWRSWVVVHAPWDMTPEKFNEVILDLHPEDYLMYDDHEELAWNHDHSGALLVRAFKERGLELYSVESADLVYLFPDRNW</sequence>
<dbReference type="Proteomes" id="UP000827768">
    <property type="component" value="Segment"/>
</dbReference>
<evidence type="ECO:0000313" key="2">
    <source>
        <dbReference type="Proteomes" id="UP000827768"/>
    </source>
</evidence>
<dbReference type="KEGG" id="vg:80019777"/>
<organism evidence="1 2">
    <name type="scientific">Microbacterium phage Pumpernickel</name>
    <dbReference type="NCBI Taxonomy" id="2885983"/>
    <lineage>
        <taxon>Viruses</taxon>
        <taxon>Duplodnaviria</taxon>
        <taxon>Heunggongvirae</taxon>
        <taxon>Uroviricota</taxon>
        <taxon>Caudoviricetes</taxon>
        <taxon>Pumpernickelvirus</taxon>
        <taxon>Pumpernickelvirus pumpernickel</taxon>
    </lineage>
</organism>
<gene>
    <name evidence="1" type="primary">137</name>
    <name evidence="1" type="ORF">SEA_PUMPERNICKEL_137</name>
</gene>
<reference evidence="1" key="1">
    <citation type="submission" date="2021-09" db="EMBL/GenBank/DDBJ databases">
        <authorList>
            <person name="Andersen S.H."/>
            <person name="Beall E.A."/>
            <person name="Cappelle B."/>
            <person name="Falteisek K.J."/>
            <person name="Fenske B.A."/>
            <person name="Gansluckner N.W."/>
            <person name="Gilbertson S.M."/>
            <person name="Krings K.J."/>
            <person name="Mobeck M."/>
            <person name="Odeku J.O."/>
            <person name="Poncelet M.E."/>
            <person name="Rohr J.R."/>
            <person name="Rolands L."/>
            <person name="Whipple C.D."/>
            <person name="Whipple E.M."/>
            <person name="Spring A.M."/>
            <person name="Klyczek K."/>
            <person name="Garlena R.A."/>
            <person name="Russell D.A."/>
            <person name="Pope W.H."/>
            <person name="Jacobs-Sera D."/>
            <person name="Hatfull G.F."/>
        </authorList>
    </citation>
    <scope>NUCLEOTIDE SEQUENCE</scope>
</reference>
<name>A0AAE8YBI9_9CAUD</name>
<protein>
    <submittedName>
        <fullName evidence="1">Uncharacterized protein</fullName>
    </submittedName>
</protein>
<dbReference type="RefSeq" id="YP_010755154.1">
    <property type="nucleotide sequence ID" value="NC_073468.1"/>
</dbReference>
<proteinExistence type="predicted"/>
<keyword evidence="2" id="KW-1185">Reference proteome</keyword>
<dbReference type="EMBL" id="OK040790">
    <property type="protein sequence ID" value="UDL15914.1"/>
    <property type="molecule type" value="Genomic_DNA"/>
</dbReference>
<dbReference type="GeneID" id="80019777"/>